<evidence type="ECO:0000313" key="1">
    <source>
        <dbReference type="EMBL" id="CAG9826273.1"/>
    </source>
</evidence>
<reference evidence="1" key="1">
    <citation type="submission" date="2022-01" db="EMBL/GenBank/DDBJ databases">
        <authorList>
            <person name="King R."/>
        </authorList>
    </citation>
    <scope>NUCLEOTIDE SEQUENCE</scope>
</reference>
<dbReference type="EMBL" id="OU898276">
    <property type="protein sequence ID" value="CAG9826273.1"/>
    <property type="molecule type" value="Genomic_DNA"/>
</dbReference>
<name>A0A9N9SNK9_DIABA</name>
<evidence type="ECO:0000313" key="2">
    <source>
        <dbReference type="Proteomes" id="UP001153709"/>
    </source>
</evidence>
<sequence length="109" mass="12015">MNGQKYLKGSSVIVMVRCLQESCNKTLANGNLASIVSDVVQLLISGLAKRFRGIEESGTLSLCTFIDSRFKVQGFSDKNEAKKTKEKVKTLVTSIINEQEDCTIENQPV</sequence>
<accession>A0A9N9SNK9</accession>
<dbReference type="OrthoDB" id="1607513at2759"/>
<dbReference type="Proteomes" id="UP001153709">
    <property type="component" value="Chromosome 1"/>
</dbReference>
<organism evidence="1 2">
    <name type="scientific">Diabrotica balteata</name>
    <name type="common">Banded cucumber beetle</name>
    <dbReference type="NCBI Taxonomy" id="107213"/>
    <lineage>
        <taxon>Eukaryota</taxon>
        <taxon>Metazoa</taxon>
        <taxon>Ecdysozoa</taxon>
        <taxon>Arthropoda</taxon>
        <taxon>Hexapoda</taxon>
        <taxon>Insecta</taxon>
        <taxon>Pterygota</taxon>
        <taxon>Neoptera</taxon>
        <taxon>Endopterygota</taxon>
        <taxon>Coleoptera</taxon>
        <taxon>Polyphaga</taxon>
        <taxon>Cucujiformia</taxon>
        <taxon>Chrysomeloidea</taxon>
        <taxon>Chrysomelidae</taxon>
        <taxon>Galerucinae</taxon>
        <taxon>Diabroticina</taxon>
        <taxon>Diabroticites</taxon>
        <taxon>Diabrotica</taxon>
    </lineage>
</organism>
<keyword evidence="2" id="KW-1185">Reference proteome</keyword>
<dbReference type="AlphaFoldDB" id="A0A9N9SNK9"/>
<gene>
    <name evidence="1" type="ORF">DIABBA_LOCUS404</name>
</gene>
<protein>
    <submittedName>
        <fullName evidence="1">Uncharacterized protein</fullName>
    </submittedName>
</protein>
<proteinExistence type="predicted"/>